<reference evidence="3 4" key="1">
    <citation type="journal article" date="2021" name="J. Hered.">
        <title>A chromosome-level genome assembly of the parasitoid wasp, Cotesia glomerata (Hymenoptera: Braconidae).</title>
        <authorList>
            <person name="Pinto B.J."/>
            <person name="Weis J.J."/>
            <person name="Gamble T."/>
            <person name="Ode P.J."/>
            <person name="Paul R."/>
            <person name="Zaspel J.M."/>
        </authorList>
    </citation>
    <scope>NUCLEOTIDE SEQUENCE [LARGE SCALE GENOMIC DNA]</scope>
    <source>
        <strain evidence="3">CgM1</strain>
    </source>
</reference>
<sequence>MYSFKPYVFKECETQSSEIKPSPRTFPTIFCNEKYLYSFSGYKYMLNIHTATDFDDARIIKEIWKYNLATGVWTCLPEQRFFPTNNEIILGMTFKSEKLIVVTWNKCQSKGYLYTHYLKNENEVEKMTTKGPLPKRFFSHNFISHGSYLYTIGNDRGLGVFRIDPETGIWEKMSPDNGDDFPGDYADIELAFDGRKIYVIFVKLRGERVRELKTLQAYDIEQNRWHILETTGDPENDKPYPDLRINFGIDHVVDPETREISIVISGGTMDRKIYSDVWQLRLSTLRWTCLNKLGSILPLAICEHDATTSRDGKMYVFGGRIKRTNNRLTEVNSLYSAWLRIPKLADICWEAVNYYYKDLNSKTDEELFELGLPIKFVRSRCQ</sequence>
<dbReference type="AlphaFoldDB" id="A0AAV7I060"/>
<gene>
    <name evidence="3" type="ORF">KQX54_004411</name>
</gene>
<evidence type="ECO:0000313" key="4">
    <source>
        <dbReference type="Proteomes" id="UP000826195"/>
    </source>
</evidence>
<keyword evidence="4" id="KW-1185">Reference proteome</keyword>
<evidence type="ECO:0000313" key="3">
    <source>
        <dbReference type="EMBL" id="KAH0539375.1"/>
    </source>
</evidence>
<evidence type="ECO:0000256" key="1">
    <source>
        <dbReference type="ARBA" id="ARBA00022441"/>
    </source>
</evidence>
<dbReference type="EMBL" id="JAHXZJ010002609">
    <property type="protein sequence ID" value="KAH0539375.1"/>
    <property type="molecule type" value="Genomic_DNA"/>
</dbReference>
<comment type="caution">
    <text evidence="3">The sequence shown here is derived from an EMBL/GenBank/DDBJ whole genome shotgun (WGS) entry which is preliminary data.</text>
</comment>
<dbReference type="PANTHER" id="PTHR46428:SF1">
    <property type="entry name" value="KELCH DOMAIN-CONTAINING PROTEIN 10"/>
    <property type="match status" value="1"/>
</dbReference>
<dbReference type="PANTHER" id="PTHR46428">
    <property type="entry name" value="KELCH DOMAIN-CONTAINING PROTEIN 10"/>
    <property type="match status" value="1"/>
</dbReference>
<name>A0AAV7I060_COTGL</name>
<accession>A0AAV7I060</accession>
<evidence type="ECO:0000256" key="2">
    <source>
        <dbReference type="ARBA" id="ARBA00022737"/>
    </source>
</evidence>
<organism evidence="3 4">
    <name type="scientific">Cotesia glomerata</name>
    <name type="common">Lepidopteran parasitic wasp</name>
    <name type="synonym">Apanteles glomeratus</name>
    <dbReference type="NCBI Taxonomy" id="32391"/>
    <lineage>
        <taxon>Eukaryota</taxon>
        <taxon>Metazoa</taxon>
        <taxon>Ecdysozoa</taxon>
        <taxon>Arthropoda</taxon>
        <taxon>Hexapoda</taxon>
        <taxon>Insecta</taxon>
        <taxon>Pterygota</taxon>
        <taxon>Neoptera</taxon>
        <taxon>Endopterygota</taxon>
        <taxon>Hymenoptera</taxon>
        <taxon>Apocrita</taxon>
        <taxon>Ichneumonoidea</taxon>
        <taxon>Braconidae</taxon>
        <taxon>Microgastrinae</taxon>
        <taxon>Cotesia</taxon>
    </lineage>
</organism>
<keyword evidence="2" id="KW-0677">Repeat</keyword>
<dbReference type="Proteomes" id="UP000826195">
    <property type="component" value="Unassembled WGS sequence"/>
</dbReference>
<protein>
    <submittedName>
        <fullName evidence="3">Uncharacterized protein</fullName>
    </submittedName>
</protein>
<keyword evidence="1" id="KW-0880">Kelch repeat</keyword>
<dbReference type="InterPro" id="IPR015915">
    <property type="entry name" value="Kelch-typ_b-propeller"/>
</dbReference>
<proteinExistence type="predicted"/>
<dbReference type="SUPFAM" id="SSF117281">
    <property type="entry name" value="Kelch motif"/>
    <property type="match status" value="2"/>
</dbReference>
<dbReference type="InterPro" id="IPR052125">
    <property type="entry name" value="KLHDC10"/>
</dbReference>
<dbReference type="Gene3D" id="2.120.10.80">
    <property type="entry name" value="Kelch-type beta propeller"/>
    <property type="match status" value="2"/>
</dbReference>
<dbReference type="GO" id="GO:0032874">
    <property type="term" value="P:positive regulation of stress-activated MAPK cascade"/>
    <property type="evidence" value="ECO:0007669"/>
    <property type="project" value="TreeGrafter"/>
</dbReference>